<accession>A0A9D3WDN7</accession>
<gene>
    <name evidence="1" type="ORF">J1N35_005347</name>
</gene>
<dbReference type="AlphaFoldDB" id="A0A9D3WDN7"/>
<dbReference type="EMBL" id="JAIQCV010000002">
    <property type="protein sequence ID" value="KAH1122187.1"/>
    <property type="molecule type" value="Genomic_DNA"/>
</dbReference>
<organism evidence="1 2">
    <name type="scientific">Gossypium stocksii</name>
    <dbReference type="NCBI Taxonomy" id="47602"/>
    <lineage>
        <taxon>Eukaryota</taxon>
        <taxon>Viridiplantae</taxon>
        <taxon>Streptophyta</taxon>
        <taxon>Embryophyta</taxon>
        <taxon>Tracheophyta</taxon>
        <taxon>Spermatophyta</taxon>
        <taxon>Magnoliopsida</taxon>
        <taxon>eudicotyledons</taxon>
        <taxon>Gunneridae</taxon>
        <taxon>Pentapetalae</taxon>
        <taxon>rosids</taxon>
        <taxon>malvids</taxon>
        <taxon>Malvales</taxon>
        <taxon>Malvaceae</taxon>
        <taxon>Malvoideae</taxon>
        <taxon>Gossypium</taxon>
    </lineage>
</organism>
<sequence length="147" mass="16522">MNPRMVQPAKEAWPFSANGELARVLVERQRELINFFYTICNIPSYPWHASTLGFRDESSSRNLAEGITDLVVPLTSLILPLPPSALPQPKVMDIKALFENAQQDMDIVALNAQAGSSNYKRLKPEKRSFSVMEGDGNKLPDHFLYTT</sequence>
<comment type="caution">
    <text evidence="1">The sequence shown here is derived from an EMBL/GenBank/DDBJ whole genome shotgun (WGS) entry which is preliminary data.</text>
</comment>
<evidence type="ECO:0000313" key="2">
    <source>
        <dbReference type="Proteomes" id="UP000828251"/>
    </source>
</evidence>
<dbReference type="Proteomes" id="UP000828251">
    <property type="component" value="Unassembled WGS sequence"/>
</dbReference>
<evidence type="ECO:0000313" key="1">
    <source>
        <dbReference type="EMBL" id="KAH1122187.1"/>
    </source>
</evidence>
<keyword evidence="2" id="KW-1185">Reference proteome</keyword>
<reference evidence="1 2" key="1">
    <citation type="journal article" date="2021" name="Plant Biotechnol. J.">
        <title>Multi-omics assisted identification of the key and species-specific regulatory components of drought-tolerant mechanisms in Gossypium stocksii.</title>
        <authorList>
            <person name="Yu D."/>
            <person name="Ke L."/>
            <person name="Zhang D."/>
            <person name="Wu Y."/>
            <person name="Sun Y."/>
            <person name="Mei J."/>
            <person name="Sun J."/>
            <person name="Sun Y."/>
        </authorList>
    </citation>
    <scope>NUCLEOTIDE SEQUENCE [LARGE SCALE GENOMIC DNA]</scope>
    <source>
        <strain evidence="2">cv. E1</strain>
        <tissue evidence="1">Leaf</tissue>
    </source>
</reference>
<proteinExistence type="predicted"/>
<name>A0A9D3WDN7_9ROSI</name>
<protein>
    <submittedName>
        <fullName evidence="1">Uncharacterized protein</fullName>
    </submittedName>
</protein>